<gene>
    <name evidence="2" type="ORF">MCOM1403_LOCUS4754</name>
</gene>
<dbReference type="PANTHER" id="PTHR40128">
    <property type="entry name" value="EXPRESSED PROTEIN"/>
    <property type="match status" value="1"/>
</dbReference>
<dbReference type="PANTHER" id="PTHR40128:SF1">
    <property type="entry name" value="PHYTANOYL-COA HYDROXYLASE"/>
    <property type="match status" value="1"/>
</dbReference>
<dbReference type="InterPro" id="IPR008775">
    <property type="entry name" value="Phytyl_CoA_dOase-like"/>
</dbReference>
<dbReference type="Pfam" id="PF05721">
    <property type="entry name" value="PhyH"/>
    <property type="match status" value="1"/>
</dbReference>
<dbReference type="EMBL" id="HBEQ01006009">
    <property type="protein sequence ID" value="CAD8517328.1"/>
    <property type="molecule type" value="Transcribed_RNA"/>
</dbReference>
<name>A0A7S0IC63_MICPS</name>
<dbReference type="Gene3D" id="2.60.120.620">
    <property type="entry name" value="q2cbj1_9rhob like domain"/>
    <property type="match status" value="1"/>
</dbReference>
<protein>
    <submittedName>
        <fullName evidence="2">Uncharacterized protein</fullName>
    </submittedName>
</protein>
<accession>A0A7S0IC63</accession>
<dbReference type="AlphaFoldDB" id="A0A7S0IC63"/>
<organism evidence="2">
    <name type="scientific">Micromonas pusilla</name>
    <name type="common">Picoplanktonic green alga</name>
    <name type="synonym">Chromulina pusilla</name>
    <dbReference type="NCBI Taxonomy" id="38833"/>
    <lineage>
        <taxon>Eukaryota</taxon>
        <taxon>Viridiplantae</taxon>
        <taxon>Chlorophyta</taxon>
        <taxon>Mamiellophyceae</taxon>
        <taxon>Mamiellales</taxon>
        <taxon>Mamiellaceae</taxon>
        <taxon>Micromonas</taxon>
    </lineage>
</organism>
<evidence type="ECO:0000256" key="1">
    <source>
        <dbReference type="SAM" id="MobiDB-lite"/>
    </source>
</evidence>
<sequence>MGRRKRKSRDEDEAIAPNPSSASFRMLGGTGTITARFMRDSGALWRDRRDDALRARLADDGYVLLRRALDPAAVRAAARCVLRALRRARPEAFESGHRLDNELDDAASEARGDDDVLAVGASGLGLLSMPEVAQLPKVREVLEHPSLFALADALLRDDSRVPGEERSSIITAKYKWLRAVAGGEFTGVHVDRVFLGGGGHDALVTLWIPLGAVRRVDGPIVVARGSHRAKAFKHFRETYGRSAVGADGASSGWATDDASALPGLLRKMNRRGNAEGNGSSLDVDWRTADFDPGDVVALCVDACHLSGSNESGADGGKGARVRLSCDTRWQPGSKETDPRIRVWRRRVGDAVVDEVRDRAR</sequence>
<proteinExistence type="predicted"/>
<dbReference type="SUPFAM" id="SSF51197">
    <property type="entry name" value="Clavaminate synthase-like"/>
    <property type="match status" value="1"/>
</dbReference>
<evidence type="ECO:0000313" key="2">
    <source>
        <dbReference type="EMBL" id="CAD8517328.1"/>
    </source>
</evidence>
<feature type="region of interest" description="Disordered" evidence="1">
    <location>
        <begin position="1"/>
        <end position="25"/>
    </location>
</feature>
<reference evidence="2" key="1">
    <citation type="submission" date="2021-01" db="EMBL/GenBank/DDBJ databases">
        <authorList>
            <person name="Corre E."/>
            <person name="Pelletier E."/>
            <person name="Niang G."/>
            <person name="Scheremetjew M."/>
            <person name="Finn R."/>
            <person name="Kale V."/>
            <person name="Holt S."/>
            <person name="Cochrane G."/>
            <person name="Meng A."/>
            <person name="Brown T."/>
            <person name="Cohen L."/>
        </authorList>
    </citation>
    <scope>NUCLEOTIDE SEQUENCE</scope>
    <source>
        <strain evidence="2">CCMP1723</strain>
    </source>
</reference>